<evidence type="ECO:0000256" key="1">
    <source>
        <dbReference type="SAM" id="Coils"/>
    </source>
</evidence>
<dbReference type="RefSeq" id="WP_171299283.1">
    <property type="nucleotide sequence ID" value="NZ_CP087102.1"/>
</dbReference>
<sequence>MNIEERVEVLESLVDRQKEEIDILKEEINIIKTKVTKQEEIDDKGWKRNSSGDYMIKILYPDIFLNANRNNPSAGFPRTRKKLSQEIQVGQLMFIYVTNPIKKIIGMGRVTSIMQDNVGSKWPFTIPFEWVIKPKSGISFKEAGVDIRVRVGDTLFSLDKNKADIILDKLKSQPDLDDSIMDYISMEFKKTVI</sequence>
<feature type="coiled-coil region" evidence="1">
    <location>
        <begin position="7"/>
        <end position="34"/>
    </location>
</feature>
<proteinExistence type="predicted"/>
<comment type="caution">
    <text evidence="2">The sequence shown here is derived from an EMBL/GenBank/DDBJ whole genome shotgun (WGS) entry which is preliminary data.</text>
</comment>
<dbReference type="EMBL" id="JABEYB010000035">
    <property type="protein sequence ID" value="NNU78755.1"/>
    <property type="molecule type" value="Genomic_DNA"/>
</dbReference>
<gene>
    <name evidence="2" type="ORF">HLQ16_23030</name>
</gene>
<protein>
    <recommendedName>
        <fullName evidence="4">EVE domain-containing protein</fullName>
    </recommendedName>
</protein>
<dbReference type="Proteomes" id="UP000531659">
    <property type="component" value="Unassembled WGS sequence"/>
</dbReference>
<name>A0A7Y3T0F0_9CLOT</name>
<dbReference type="AlphaFoldDB" id="A0A7Y3T0F0"/>
<organism evidence="2 3">
    <name type="scientific">Clostridium estertheticum</name>
    <dbReference type="NCBI Taxonomy" id="238834"/>
    <lineage>
        <taxon>Bacteria</taxon>
        <taxon>Bacillati</taxon>
        <taxon>Bacillota</taxon>
        <taxon>Clostridia</taxon>
        <taxon>Eubacteriales</taxon>
        <taxon>Clostridiaceae</taxon>
        <taxon>Clostridium</taxon>
    </lineage>
</organism>
<evidence type="ECO:0000313" key="2">
    <source>
        <dbReference type="EMBL" id="NNU78755.1"/>
    </source>
</evidence>
<dbReference type="InterPro" id="IPR015947">
    <property type="entry name" value="PUA-like_sf"/>
</dbReference>
<accession>A0A7Y3T0F0</accession>
<reference evidence="2 3" key="1">
    <citation type="submission" date="2020-05" db="EMBL/GenBank/DDBJ databases">
        <title>Complete genome of Clostridium estertheticum subspecies estertheticum, isolated from Vacuum packed lamb meat from New Zealand imported to Switzerland.</title>
        <authorList>
            <person name="Wambui J."/>
            <person name="Stevens M.J.A."/>
            <person name="Stephan R."/>
        </authorList>
    </citation>
    <scope>NUCLEOTIDE SEQUENCE [LARGE SCALE GENOMIC DNA]</scope>
    <source>
        <strain evidence="2 3">CEST001</strain>
    </source>
</reference>
<evidence type="ECO:0008006" key="4">
    <source>
        <dbReference type="Google" id="ProtNLM"/>
    </source>
</evidence>
<dbReference type="SUPFAM" id="SSF88697">
    <property type="entry name" value="PUA domain-like"/>
    <property type="match status" value="1"/>
</dbReference>
<keyword evidence="1" id="KW-0175">Coiled coil</keyword>
<evidence type="ECO:0000313" key="3">
    <source>
        <dbReference type="Proteomes" id="UP000531659"/>
    </source>
</evidence>